<gene>
    <name evidence="2" type="ORF">NP233_g9748</name>
</gene>
<feature type="region of interest" description="Disordered" evidence="1">
    <location>
        <begin position="86"/>
        <end position="107"/>
    </location>
</feature>
<organism evidence="2 3">
    <name type="scientific">Leucocoprinus birnbaumii</name>
    <dbReference type="NCBI Taxonomy" id="56174"/>
    <lineage>
        <taxon>Eukaryota</taxon>
        <taxon>Fungi</taxon>
        <taxon>Dikarya</taxon>
        <taxon>Basidiomycota</taxon>
        <taxon>Agaricomycotina</taxon>
        <taxon>Agaricomycetes</taxon>
        <taxon>Agaricomycetidae</taxon>
        <taxon>Agaricales</taxon>
        <taxon>Agaricineae</taxon>
        <taxon>Agaricaceae</taxon>
        <taxon>Leucocoprinus</taxon>
    </lineage>
</organism>
<evidence type="ECO:0000313" key="2">
    <source>
        <dbReference type="EMBL" id="KAJ3562164.1"/>
    </source>
</evidence>
<comment type="caution">
    <text evidence="2">The sequence shown here is derived from an EMBL/GenBank/DDBJ whole genome shotgun (WGS) entry which is preliminary data.</text>
</comment>
<keyword evidence="3" id="KW-1185">Reference proteome</keyword>
<dbReference type="AlphaFoldDB" id="A0AAD5YLY5"/>
<name>A0AAD5YLY5_9AGAR</name>
<accession>A0AAD5YLY5</accession>
<reference evidence="2" key="1">
    <citation type="submission" date="2022-07" db="EMBL/GenBank/DDBJ databases">
        <title>Genome Sequence of Leucocoprinus birnbaumii.</title>
        <authorList>
            <person name="Buettner E."/>
        </authorList>
    </citation>
    <scope>NUCLEOTIDE SEQUENCE</scope>
    <source>
        <strain evidence="2">VT141</strain>
    </source>
</reference>
<evidence type="ECO:0000256" key="1">
    <source>
        <dbReference type="SAM" id="MobiDB-lite"/>
    </source>
</evidence>
<feature type="compositionally biased region" description="Pro residues" evidence="1">
    <location>
        <begin position="94"/>
        <end position="103"/>
    </location>
</feature>
<protein>
    <submittedName>
        <fullName evidence="2">Uncharacterized protein</fullName>
    </submittedName>
</protein>
<dbReference type="Proteomes" id="UP001213000">
    <property type="component" value="Unassembled WGS sequence"/>
</dbReference>
<proteinExistence type="predicted"/>
<dbReference type="EMBL" id="JANIEX010000904">
    <property type="protein sequence ID" value="KAJ3562164.1"/>
    <property type="molecule type" value="Genomic_DNA"/>
</dbReference>
<evidence type="ECO:0000313" key="3">
    <source>
        <dbReference type="Proteomes" id="UP001213000"/>
    </source>
</evidence>
<sequence>MASATHAHSRVADFLQQTNTIFCDARHLVSALPNVERFTVERSLRLLYAVKAVSTQLGDQLSSAEDITLLHKISDALILPLQHHTDTTEENPCPQAPTTPPNGVPGHPQAVIDVAHAMHLHNLGNSWEQIAEAMGVAQRTLYHHLHAAGIGSFRSKGCA</sequence>